<proteinExistence type="predicted"/>
<dbReference type="GO" id="GO:0016020">
    <property type="term" value="C:membrane"/>
    <property type="evidence" value="ECO:0007669"/>
    <property type="project" value="UniProtKB-SubCell"/>
</dbReference>
<evidence type="ECO:0000313" key="6">
    <source>
        <dbReference type="EMBL" id="BBH24203.1"/>
    </source>
</evidence>
<dbReference type="Proteomes" id="UP000275368">
    <property type="component" value="Chromosome"/>
</dbReference>
<dbReference type="EMBL" id="AP019308">
    <property type="protein sequence ID" value="BBH24203.1"/>
    <property type="molecule type" value="Genomic_DNA"/>
</dbReference>
<dbReference type="Pfam" id="PF04893">
    <property type="entry name" value="Yip1"/>
    <property type="match status" value="1"/>
</dbReference>
<dbReference type="InterPro" id="IPR006977">
    <property type="entry name" value="Yip1_dom"/>
</dbReference>
<evidence type="ECO:0000256" key="3">
    <source>
        <dbReference type="ARBA" id="ARBA00022989"/>
    </source>
</evidence>
<evidence type="ECO:0000256" key="2">
    <source>
        <dbReference type="ARBA" id="ARBA00022692"/>
    </source>
</evidence>
<dbReference type="KEGG" id="pbk:Back11_55480"/>
<protein>
    <recommendedName>
        <fullName evidence="5">Yip1 domain-containing protein</fullName>
    </recommendedName>
</protein>
<evidence type="ECO:0000256" key="4">
    <source>
        <dbReference type="ARBA" id="ARBA00023136"/>
    </source>
</evidence>
<evidence type="ECO:0000313" key="7">
    <source>
        <dbReference type="Proteomes" id="UP000275368"/>
    </source>
</evidence>
<keyword evidence="7" id="KW-1185">Reference proteome</keyword>
<gene>
    <name evidence="6" type="ORF">Back11_55480</name>
</gene>
<keyword evidence="2" id="KW-0812">Transmembrane</keyword>
<keyword evidence="4" id="KW-0472">Membrane</keyword>
<dbReference type="RefSeq" id="WP_125664256.1">
    <property type="nucleotide sequence ID" value="NZ_AP019308.1"/>
</dbReference>
<accession>A0A3G9JGU2</accession>
<evidence type="ECO:0000256" key="1">
    <source>
        <dbReference type="ARBA" id="ARBA00004141"/>
    </source>
</evidence>
<dbReference type="AlphaFoldDB" id="A0A3G9JGU2"/>
<feature type="domain" description="Yip1" evidence="5">
    <location>
        <begin position="16"/>
        <end position="184"/>
    </location>
</feature>
<organism evidence="6 7">
    <name type="scientific">Paenibacillus baekrokdamisoli</name>
    <dbReference type="NCBI Taxonomy" id="1712516"/>
    <lineage>
        <taxon>Bacteria</taxon>
        <taxon>Bacillati</taxon>
        <taxon>Bacillota</taxon>
        <taxon>Bacilli</taxon>
        <taxon>Bacillales</taxon>
        <taxon>Paenibacillaceae</taxon>
        <taxon>Paenibacillus</taxon>
    </lineage>
</organism>
<reference evidence="6 7" key="1">
    <citation type="submission" date="2018-11" db="EMBL/GenBank/DDBJ databases">
        <title>Complete genome sequence of Paenibacillus baekrokdamisoli strain KCTC 33723.</title>
        <authorList>
            <person name="Kang S.W."/>
            <person name="Lee K.C."/>
            <person name="Kim K.K."/>
            <person name="Kim J.S."/>
            <person name="Kim D.S."/>
            <person name="Ko S.H."/>
            <person name="Yang S.H."/>
            <person name="Lee J.S."/>
        </authorList>
    </citation>
    <scope>NUCLEOTIDE SEQUENCE [LARGE SCALE GENOMIC DNA]</scope>
    <source>
        <strain evidence="6 7">KCTC 33723</strain>
    </source>
</reference>
<evidence type="ECO:0000259" key="5">
    <source>
        <dbReference type="Pfam" id="PF04893"/>
    </source>
</evidence>
<dbReference type="OrthoDB" id="359441at2"/>
<sequence length="210" mass="23785">MSMMQPSQGRLNPFRCLLHPFDGFYAMKEEGKGSRVAAAVIVFIFFLASVLIRQDTGYTFNTNDPDALNIWLIAAKTVVLYGLWVMGNWAVATWMEGEGKAVQVAIVSAYAMIPYIIAMVLTTWLSNVMLQEEGAFLHYMMVIAMIWSGILMLIGMQTIHDYGFVRNLQSLLLTVAAMAIMVFLAVLFYTLFQQAYVFLLTIYNELLFRI</sequence>
<comment type="subcellular location">
    <subcellularLocation>
        <location evidence="1">Membrane</location>
        <topology evidence="1">Multi-pass membrane protein</topology>
    </subcellularLocation>
</comment>
<keyword evidence="3" id="KW-1133">Transmembrane helix</keyword>
<name>A0A3G9JGU2_9BACL</name>